<evidence type="ECO:0000313" key="2">
    <source>
        <dbReference type="Proteomes" id="UP000075578"/>
    </source>
</evidence>
<proteinExistence type="predicted"/>
<comment type="caution">
    <text evidence="1">The sequence shown here is derived from an EMBL/GenBank/DDBJ whole genome shotgun (WGS) entry which is preliminary data.</text>
</comment>
<protein>
    <submittedName>
        <fullName evidence="1">Uncharacterized protein</fullName>
    </submittedName>
</protein>
<reference evidence="1 2" key="1">
    <citation type="journal article" date="2016" name="ISME J.">
        <title>Chasing the elusive Euryarchaeota class WSA2: genomes reveal a uniquely fastidious methyl-reducing methanogen.</title>
        <authorList>
            <person name="Nobu M.K."/>
            <person name="Narihiro T."/>
            <person name="Kuroda K."/>
            <person name="Mei R."/>
            <person name="Liu W.T."/>
        </authorList>
    </citation>
    <scope>NUCLEOTIDE SEQUENCE [LARGE SCALE GENOMIC DNA]</scope>
    <source>
        <strain evidence="1">U1lsi0528_Bin089</strain>
    </source>
</reference>
<dbReference type="Proteomes" id="UP000075578">
    <property type="component" value="Unassembled WGS sequence"/>
</dbReference>
<name>A0A150IW06_9EURY</name>
<evidence type="ECO:0000313" key="1">
    <source>
        <dbReference type="EMBL" id="KYC49068.1"/>
    </source>
</evidence>
<organism evidence="1 2">
    <name type="scientific">Candidatus Methanofastidiosum methylothiophilum</name>
    <dbReference type="NCBI Taxonomy" id="1705564"/>
    <lineage>
        <taxon>Archaea</taxon>
        <taxon>Methanobacteriati</taxon>
        <taxon>Methanobacteriota</taxon>
        <taxon>Stenosarchaea group</taxon>
        <taxon>Candidatus Methanofastidiosia</taxon>
        <taxon>Candidatus Methanofastidiosales</taxon>
        <taxon>Candidatus Methanofastidiosaceae</taxon>
        <taxon>Candidatus Methanofastidiosum</taxon>
    </lineage>
</organism>
<gene>
    <name evidence="1" type="ORF">AMQ74_01490</name>
</gene>
<accession>A0A150IW06</accession>
<sequence>MSSPLLIRFNPRTNVIIAPNREIRYLYVSGMAWPNFRNMMATSTYDVVIPSPKNIDFNSIMIDFLLVPAV</sequence>
<dbReference type="AlphaFoldDB" id="A0A150IW06"/>
<dbReference type="EMBL" id="LNGD01000117">
    <property type="protein sequence ID" value="KYC49068.1"/>
    <property type="molecule type" value="Genomic_DNA"/>
</dbReference>